<sequence length="118" mass="13634">MPVDLISEDVFIKARADCQKETGVVDELIDKAEFGEFPDDKDFKCFVKCFHTQVGYLNDAGEPQLEIIKENLPENYREKANTIILEKCVDVQGDPWKARLGYGFTEKKEFRKKRENGI</sequence>
<comment type="caution">
    <text evidence="1">The sequence shown here is derived from an EMBL/GenBank/DDBJ whole genome shotgun (WGS) entry which is preliminary data.</text>
</comment>
<proteinExistence type="predicted"/>
<evidence type="ECO:0000313" key="1">
    <source>
        <dbReference type="EMBL" id="KAF2881148.1"/>
    </source>
</evidence>
<dbReference type="AlphaFoldDB" id="A0A8K0CAS2"/>
<dbReference type="OrthoDB" id="6601693at2759"/>
<dbReference type="SMART" id="SM00708">
    <property type="entry name" value="PhBP"/>
    <property type="match status" value="1"/>
</dbReference>
<accession>A0A8K0CAS2</accession>
<dbReference type="GO" id="GO:0005549">
    <property type="term" value="F:odorant binding"/>
    <property type="evidence" value="ECO:0007669"/>
    <property type="project" value="InterPro"/>
</dbReference>
<dbReference type="CDD" id="cd23992">
    <property type="entry name" value="PBP_GOBP"/>
    <property type="match status" value="1"/>
</dbReference>
<keyword evidence="2" id="KW-1185">Reference proteome</keyword>
<name>A0A8K0CAS2_IGNLU</name>
<evidence type="ECO:0000313" key="2">
    <source>
        <dbReference type="Proteomes" id="UP000801492"/>
    </source>
</evidence>
<dbReference type="SUPFAM" id="SSF47565">
    <property type="entry name" value="Insect pheromone/odorant-binding proteins"/>
    <property type="match status" value="1"/>
</dbReference>
<organism evidence="1 2">
    <name type="scientific">Ignelater luminosus</name>
    <name type="common">Cucubano</name>
    <name type="synonym">Pyrophorus luminosus</name>
    <dbReference type="NCBI Taxonomy" id="2038154"/>
    <lineage>
        <taxon>Eukaryota</taxon>
        <taxon>Metazoa</taxon>
        <taxon>Ecdysozoa</taxon>
        <taxon>Arthropoda</taxon>
        <taxon>Hexapoda</taxon>
        <taxon>Insecta</taxon>
        <taxon>Pterygota</taxon>
        <taxon>Neoptera</taxon>
        <taxon>Endopterygota</taxon>
        <taxon>Coleoptera</taxon>
        <taxon>Polyphaga</taxon>
        <taxon>Elateriformia</taxon>
        <taxon>Elateroidea</taxon>
        <taxon>Elateridae</taxon>
        <taxon>Agrypninae</taxon>
        <taxon>Pyrophorini</taxon>
        <taxon>Ignelater</taxon>
    </lineage>
</organism>
<dbReference type="InterPro" id="IPR006170">
    <property type="entry name" value="PBP/GOBP"/>
</dbReference>
<dbReference type="EMBL" id="VTPC01090851">
    <property type="protein sequence ID" value="KAF2881148.1"/>
    <property type="molecule type" value="Genomic_DNA"/>
</dbReference>
<gene>
    <name evidence="1" type="ORF">ILUMI_25022</name>
</gene>
<protein>
    <submittedName>
        <fullName evidence="1">Uncharacterized protein</fullName>
    </submittedName>
</protein>
<reference evidence="1" key="1">
    <citation type="submission" date="2019-08" db="EMBL/GenBank/DDBJ databases">
        <title>The genome of the North American firefly Photinus pyralis.</title>
        <authorList>
            <consortium name="Photinus pyralis genome working group"/>
            <person name="Fallon T.R."/>
            <person name="Sander Lower S.E."/>
            <person name="Weng J.-K."/>
        </authorList>
    </citation>
    <scope>NUCLEOTIDE SEQUENCE</scope>
    <source>
        <strain evidence="1">TRF0915ILg1</strain>
        <tissue evidence="1">Whole body</tissue>
    </source>
</reference>
<dbReference type="Pfam" id="PF01395">
    <property type="entry name" value="PBP_GOBP"/>
    <property type="match status" value="1"/>
</dbReference>
<dbReference type="Proteomes" id="UP000801492">
    <property type="component" value="Unassembled WGS sequence"/>
</dbReference>
<dbReference type="InterPro" id="IPR036728">
    <property type="entry name" value="PBP_GOBP_sf"/>
</dbReference>
<dbReference type="Gene3D" id="1.10.238.20">
    <property type="entry name" value="Pheromone/general odorant binding protein domain"/>
    <property type="match status" value="1"/>
</dbReference>